<evidence type="ECO:0000313" key="1">
    <source>
        <dbReference type="EMBL" id="MFD2566827.1"/>
    </source>
</evidence>
<gene>
    <name evidence="1" type="ORF">ACFSRZ_05560</name>
</gene>
<accession>A0ABW5LTZ9</accession>
<protein>
    <submittedName>
        <fullName evidence="1">Uncharacterized protein</fullName>
    </submittedName>
</protein>
<comment type="caution">
    <text evidence="1">The sequence shown here is derived from an EMBL/GenBank/DDBJ whole genome shotgun (WGS) entry which is preliminary data.</text>
</comment>
<reference evidence="2" key="1">
    <citation type="journal article" date="2019" name="Int. J. Syst. Evol. Microbiol.">
        <title>The Global Catalogue of Microorganisms (GCM) 10K type strain sequencing project: providing services to taxonomists for standard genome sequencing and annotation.</title>
        <authorList>
            <consortium name="The Broad Institute Genomics Platform"/>
            <consortium name="The Broad Institute Genome Sequencing Center for Infectious Disease"/>
            <person name="Wu L."/>
            <person name="Ma J."/>
        </authorList>
    </citation>
    <scope>NUCLEOTIDE SEQUENCE [LARGE SCALE GENOMIC DNA]</scope>
    <source>
        <strain evidence="2">KCTC 52127</strain>
    </source>
</reference>
<dbReference type="Proteomes" id="UP001597508">
    <property type="component" value="Unassembled WGS sequence"/>
</dbReference>
<proteinExistence type="predicted"/>
<name>A0ABW5LTZ9_9FLAO</name>
<evidence type="ECO:0000313" key="2">
    <source>
        <dbReference type="Proteomes" id="UP001597508"/>
    </source>
</evidence>
<dbReference type="EMBL" id="JBHULH010000003">
    <property type="protein sequence ID" value="MFD2566827.1"/>
    <property type="molecule type" value="Genomic_DNA"/>
</dbReference>
<organism evidence="1 2">
    <name type="scientific">Pseudotenacibaculum haliotis</name>
    <dbReference type="NCBI Taxonomy" id="1862138"/>
    <lineage>
        <taxon>Bacteria</taxon>
        <taxon>Pseudomonadati</taxon>
        <taxon>Bacteroidota</taxon>
        <taxon>Flavobacteriia</taxon>
        <taxon>Flavobacteriales</taxon>
        <taxon>Flavobacteriaceae</taxon>
        <taxon>Pseudotenacibaculum</taxon>
    </lineage>
</organism>
<sequence length="306" mass="36117">MSTYLYTSFIPKDKKQFPELFGRLYGWVKKKGIDIEMVEFLDSANFTQYPIENIDAIKTLNSDRKNSISFNYMKLTPYEVYGTLELIGDKRGLGYNAKENGSIFFSISERSIWGWFVRNYLEREEYEKIEEHKVAVLLGFCELFNEWVELCEDLLQHASLYTEGKLRSRITSTMGYYTSYKDFIFDYSRILIDSHSENYFPDYLNQENSYLHSLDDTIVDEAFYSEFKDENYGSLNQLIKKLDSGLINSLNTLDENKIKRILNNVLKDNHDVIFNETESGFILSTYPLSSLWLVYHNFLEKMYSIL</sequence>
<keyword evidence="2" id="KW-1185">Reference proteome</keyword>
<dbReference type="RefSeq" id="WP_379665538.1">
    <property type="nucleotide sequence ID" value="NZ_JBHULH010000003.1"/>
</dbReference>